<evidence type="ECO:0000313" key="2">
    <source>
        <dbReference type="Proteomes" id="UP001296967"/>
    </source>
</evidence>
<protein>
    <recommendedName>
        <fullName evidence="3">Nitrogen fixation protein NifQ</fullName>
    </recommendedName>
</protein>
<dbReference type="AlphaFoldDB" id="A0AAJ0UHR9"/>
<gene>
    <name evidence="1" type="ORF">CCR82_13745</name>
</gene>
<comment type="caution">
    <text evidence="1">The sequence shown here is derived from an EMBL/GenBank/DDBJ whole genome shotgun (WGS) entry which is preliminary data.</text>
</comment>
<organism evidence="1 2">
    <name type="scientific">Halochromatium salexigens</name>
    <name type="common">Chromatium salexigens</name>
    <dbReference type="NCBI Taxonomy" id="49447"/>
    <lineage>
        <taxon>Bacteria</taxon>
        <taxon>Pseudomonadati</taxon>
        <taxon>Pseudomonadota</taxon>
        <taxon>Gammaproteobacteria</taxon>
        <taxon>Chromatiales</taxon>
        <taxon>Chromatiaceae</taxon>
        <taxon>Halochromatium</taxon>
    </lineage>
</organism>
<accession>A0AAJ0UHR9</accession>
<evidence type="ECO:0008006" key="3">
    <source>
        <dbReference type="Google" id="ProtNLM"/>
    </source>
</evidence>
<proteinExistence type="predicted"/>
<dbReference type="GO" id="GO:0009399">
    <property type="term" value="P:nitrogen fixation"/>
    <property type="evidence" value="ECO:0007669"/>
    <property type="project" value="InterPro"/>
</dbReference>
<dbReference type="GO" id="GO:0030151">
    <property type="term" value="F:molybdenum ion binding"/>
    <property type="evidence" value="ECO:0007669"/>
    <property type="project" value="InterPro"/>
</dbReference>
<reference evidence="1" key="1">
    <citation type="submission" date="2017-05" db="EMBL/GenBank/DDBJ databases">
        <authorList>
            <person name="Imhoff J.F."/>
            <person name="Rahn T."/>
            <person name="Kuenzel S."/>
            <person name="Neulinger S.C."/>
        </authorList>
    </citation>
    <scope>NUCLEOTIDE SEQUENCE</scope>
    <source>
        <strain evidence="1">DSM 4395</strain>
    </source>
</reference>
<dbReference type="RefSeq" id="WP_201246387.1">
    <property type="nucleotide sequence ID" value="NZ_NHSF01000066.1"/>
</dbReference>
<sequence length="236" mass="26395">MSASAPACPTPFSDASTKRVPAANNCSSSALSSTLAEAAEHWRNWLLAHAAGRRNDESLASMLASQCVGLGAMPNWLGLAPETFEDLIAYHFPALQQSALPRPQRQLDPERADERDELVRLLLKPWNERSDRIRERSKPSISSIDPQPSQGWMAQIIAAGCMGSDHLWQDLGLCKRVELSQLMEYNFPALAKQNRHDMKWKRFLYKQLCEAEGIYTCRSPSCEVCVDYHACFGAEN</sequence>
<name>A0AAJ0UHR9_HALSE</name>
<keyword evidence="2" id="KW-1185">Reference proteome</keyword>
<dbReference type="Pfam" id="PF04891">
    <property type="entry name" value="NifQ"/>
    <property type="match status" value="1"/>
</dbReference>
<evidence type="ECO:0000313" key="1">
    <source>
        <dbReference type="EMBL" id="MBK5931551.1"/>
    </source>
</evidence>
<reference evidence="1" key="2">
    <citation type="journal article" date="2020" name="Microorganisms">
        <title>Osmotic Adaptation and Compatible Solute Biosynthesis of Phototrophic Bacteria as Revealed from Genome Analyses.</title>
        <authorList>
            <person name="Imhoff J.F."/>
            <person name="Rahn T."/>
            <person name="Kunzel S."/>
            <person name="Keller A."/>
            <person name="Neulinger S.C."/>
        </authorList>
    </citation>
    <scope>NUCLEOTIDE SEQUENCE</scope>
    <source>
        <strain evidence="1">DSM 4395</strain>
    </source>
</reference>
<dbReference type="InterPro" id="IPR006975">
    <property type="entry name" value="NifQ"/>
</dbReference>
<dbReference type="Proteomes" id="UP001296967">
    <property type="component" value="Unassembled WGS sequence"/>
</dbReference>
<dbReference type="EMBL" id="NHSF01000066">
    <property type="protein sequence ID" value="MBK5931551.1"/>
    <property type="molecule type" value="Genomic_DNA"/>
</dbReference>